<evidence type="ECO:0000259" key="8">
    <source>
        <dbReference type="PROSITE" id="PS50059"/>
    </source>
</evidence>
<evidence type="ECO:0000256" key="5">
    <source>
        <dbReference type="PROSITE-ProRule" id="PRU00277"/>
    </source>
</evidence>
<dbReference type="Pfam" id="PF00254">
    <property type="entry name" value="FKBP_C"/>
    <property type="match status" value="1"/>
</dbReference>
<evidence type="ECO:0000256" key="4">
    <source>
        <dbReference type="ARBA" id="ARBA00023235"/>
    </source>
</evidence>
<organism evidence="9 10">
    <name type="scientific">Bacteroides mediterraneensis</name>
    <dbReference type="NCBI Taxonomy" id="1841856"/>
    <lineage>
        <taxon>Bacteria</taxon>
        <taxon>Pseudomonadati</taxon>
        <taxon>Bacteroidota</taxon>
        <taxon>Bacteroidia</taxon>
        <taxon>Bacteroidales</taxon>
        <taxon>Bacteroidaceae</taxon>
        <taxon>Bacteroides</taxon>
    </lineage>
</organism>
<comment type="caution">
    <text evidence="9">The sequence shown here is derived from an EMBL/GenBank/DDBJ whole genome shotgun (WGS) entry which is preliminary data.</text>
</comment>
<dbReference type="InterPro" id="IPR046357">
    <property type="entry name" value="PPIase_dom_sf"/>
</dbReference>
<dbReference type="SUPFAM" id="SSF54534">
    <property type="entry name" value="FKBP-like"/>
    <property type="match status" value="1"/>
</dbReference>
<name>A0ABS2EXG4_9BACE</name>
<dbReference type="EMBL" id="JACJJW010000033">
    <property type="protein sequence ID" value="MBM6759251.1"/>
    <property type="molecule type" value="Genomic_DNA"/>
</dbReference>
<dbReference type="RefSeq" id="WP_204476414.1">
    <property type="nucleotide sequence ID" value="NZ_JACJJW010000033.1"/>
</dbReference>
<gene>
    <name evidence="9" type="ORF">H6A31_11285</name>
</gene>
<dbReference type="GO" id="GO:0016853">
    <property type="term" value="F:isomerase activity"/>
    <property type="evidence" value="ECO:0007669"/>
    <property type="project" value="UniProtKB-KW"/>
</dbReference>
<evidence type="ECO:0000313" key="9">
    <source>
        <dbReference type="EMBL" id="MBM6759251.1"/>
    </source>
</evidence>
<reference evidence="9 10" key="1">
    <citation type="journal article" date="2021" name="Sci. Rep.">
        <title>The distribution of antibiotic resistance genes in chicken gut microbiota commensals.</title>
        <authorList>
            <person name="Juricova H."/>
            <person name="Matiasovicova J."/>
            <person name="Kubasova T."/>
            <person name="Cejkova D."/>
            <person name="Rychlik I."/>
        </authorList>
    </citation>
    <scope>NUCLEOTIDE SEQUENCE [LARGE SCALE GENOMIC DNA]</scope>
    <source>
        <strain evidence="9 10">An801</strain>
    </source>
</reference>
<comment type="similarity">
    <text evidence="2 6">Belongs to the FKBP-type PPIase family.</text>
</comment>
<dbReference type="Gene3D" id="3.10.50.40">
    <property type="match status" value="1"/>
</dbReference>
<evidence type="ECO:0000256" key="6">
    <source>
        <dbReference type="RuleBase" id="RU003915"/>
    </source>
</evidence>
<evidence type="ECO:0000256" key="1">
    <source>
        <dbReference type="ARBA" id="ARBA00000971"/>
    </source>
</evidence>
<evidence type="ECO:0000256" key="3">
    <source>
        <dbReference type="ARBA" id="ARBA00023110"/>
    </source>
</evidence>
<feature type="chain" id="PRO_5046975554" description="Peptidyl-prolyl cis-trans isomerase" evidence="7">
    <location>
        <begin position="24"/>
        <end position="224"/>
    </location>
</feature>
<dbReference type="InterPro" id="IPR001179">
    <property type="entry name" value="PPIase_FKBP_dom"/>
</dbReference>
<dbReference type="Proteomes" id="UP000703295">
    <property type="component" value="Unassembled WGS sequence"/>
</dbReference>
<evidence type="ECO:0000313" key="10">
    <source>
        <dbReference type="Proteomes" id="UP000703295"/>
    </source>
</evidence>
<protein>
    <recommendedName>
        <fullName evidence="6">Peptidyl-prolyl cis-trans isomerase</fullName>
        <ecNumber evidence="6">5.2.1.8</ecNumber>
    </recommendedName>
</protein>
<dbReference type="EC" id="5.2.1.8" evidence="6"/>
<sequence length="224" mass="24909">MNKNLFWLIALSFALSFGFASCAEDTTVEDPYANWEVRNDRYLDSIADVARTHPGEWEIYRNYKIADGSTTPGLGGSSVSTNPFETPPSANDSVYMKILEPGTGITPLFTDSVSVYYRGKLINGTVFDQNYTGDLDEEIHVPSHLAMQTKRTDGQLVDGLIVGWMTALQHMKEGQRVELYIPADLAYGESSQSSIPANSMLIFDLKLEKVIHPKGIENYSLKVK</sequence>
<evidence type="ECO:0000256" key="2">
    <source>
        <dbReference type="ARBA" id="ARBA00006577"/>
    </source>
</evidence>
<dbReference type="PROSITE" id="PS50059">
    <property type="entry name" value="FKBP_PPIASE"/>
    <property type="match status" value="1"/>
</dbReference>
<dbReference type="PANTHER" id="PTHR43811:SF19">
    <property type="entry name" value="39 KDA FK506-BINDING NUCLEAR PROTEIN"/>
    <property type="match status" value="1"/>
</dbReference>
<keyword evidence="4 5" id="KW-0413">Isomerase</keyword>
<keyword evidence="3 5" id="KW-0697">Rotamase</keyword>
<accession>A0ABS2EXG4</accession>
<dbReference type="PANTHER" id="PTHR43811">
    <property type="entry name" value="FKBP-TYPE PEPTIDYL-PROLYL CIS-TRANS ISOMERASE FKPA"/>
    <property type="match status" value="1"/>
</dbReference>
<feature type="signal peptide" evidence="7">
    <location>
        <begin position="1"/>
        <end position="23"/>
    </location>
</feature>
<feature type="domain" description="PPIase FKBP-type" evidence="8">
    <location>
        <begin position="110"/>
        <end position="211"/>
    </location>
</feature>
<keyword evidence="7" id="KW-0732">Signal</keyword>
<proteinExistence type="inferred from homology"/>
<keyword evidence="10" id="KW-1185">Reference proteome</keyword>
<comment type="catalytic activity">
    <reaction evidence="1 5 6">
        <text>[protein]-peptidylproline (omega=180) = [protein]-peptidylproline (omega=0)</text>
        <dbReference type="Rhea" id="RHEA:16237"/>
        <dbReference type="Rhea" id="RHEA-COMP:10747"/>
        <dbReference type="Rhea" id="RHEA-COMP:10748"/>
        <dbReference type="ChEBI" id="CHEBI:83833"/>
        <dbReference type="ChEBI" id="CHEBI:83834"/>
        <dbReference type="EC" id="5.2.1.8"/>
    </reaction>
</comment>
<evidence type="ECO:0000256" key="7">
    <source>
        <dbReference type="SAM" id="SignalP"/>
    </source>
</evidence>
<dbReference type="PROSITE" id="PS51257">
    <property type="entry name" value="PROKAR_LIPOPROTEIN"/>
    <property type="match status" value="1"/>
</dbReference>